<sequence length="173" mass="19774">MLGLERGTVELVEHRKGWHRLADEERSHLNDALSDSVDEIEHVGSTAIEGLPAKPVLDLLAITDELAPKSECATKLEPEGYELRENDPVPDRLFFARGPAEERTHYLSIAERGSECHREQIAFRDHLRANPDAAAEYARLKRKLAKAHPDDRASYTERKSAFVERILERERER</sequence>
<dbReference type="PANTHER" id="PTHR34822:SF1">
    <property type="entry name" value="GRPB FAMILY PROTEIN"/>
    <property type="match status" value="1"/>
</dbReference>
<name>A0AAV3T982_9EURY</name>
<evidence type="ECO:0000313" key="1">
    <source>
        <dbReference type="EMBL" id="GAA0672626.1"/>
    </source>
</evidence>
<dbReference type="InterPro" id="IPR007344">
    <property type="entry name" value="GrpB/CoaE"/>
</dbReference>
<dbReference type="PANTHER" id="PTHR34822">
    <property type="entry name" value="GRPB DOMAIN PROTEIN (AFU_ORTHOLOGUE AFUA_1G01530)"/>
    <property type="match status" value="1"/>
</dbReference>
<dbReference type="Proteomes" id="UP001500420">
    <property type="component" value="Unassembled WGS sequence"/>
</dbReference>
<accession>A0AAV3T982</accession>
<evidence type="ECO:0000313" key="2">
    <source>
        <dbReference type="Proteomes" id="UP001500420"/>
    </source>
</evidence>
<comment type="caution">
    <text evidence="1">The sequence shown here is derived from an EMBL/GenBank/DDBJ whole genome shotgun (WGS) entry which is preliminary data.</text>
</comment>
<dbReference type="InterPro" id="IPR043519">
    <property type="entry name" value="NT_sf"/>
</dbReference>
<protein>
    <submittedName>
        <fullName evidence="1">GrpB family protein</fullName>
    </submittedName>
</protein>
<dbReference type="Pfam" id="PF04229">
    <property type="entry name" value="GrpB"/>
    <property type="match status" value="1"/>
</dbReference>
<dbReference type="AlphaFoldDB" id="A0AAV3T982"/>
<dbReference type="Gene3D" id="3.30.460.10">
    <property type="entry name" value="Beta Polymerase, domain 2"/>
    <property type="match status" value="1"/>
</dbReference>
<organism evidence="1 2">
    <name type="scientific">Natronoarchaeum mannanilyticum</name>
    <dbReference type="NCBI Taxonomy" id="926360"/>
    <lineage>
        <taxon>Archaea</taxon>
        <taxon>Methanobacteriati</taxon>
        <taxon>Methanobacteriota</taxon>
        <taxon>Stenosarchaea group</taxon>
        <taxon>Halobacteria</taxon>
        <taxon>Halobacteriales</taxon>
        <taxon>Natronoarchaeaceae</taxon>
    </lineage>
</organism>
<reference evidence="1 2" key="1">
    <citation type="journal article" date="2019" name="Int. J. Syst. Evol. Microbiol.">
        <title>The Global Catalogue of Microorganisms (GCM) 10K type strain sequencing project: providing services to taxonomists for standard genome sequencing and annotation.</title>
        <authorList>
            <consortium name="The Broad Institute Genomics Platform"/>
            <consortium name="The Broad Institute Genome Sequencing Center for Infectious Disease"/>
            <person name="Wu L."/>
            <person name="Ma J."/>
        </authorList>
    </citation>
    <scope>NUCLEOTIDE SEQUENCE [LARGE SCALE GENOMIC DNA]</scope>
    <source>
        <strain evidence="1 2">JCM 16328</strain>
    </source>
</reference>
<dbReference type="RefSeq" id="WP_343773782.1">
    <property type="nucleotide sequence ID" value="NZ_BAAADV010000003.1"/>
</dbReference>
<gene>
    <name evidence="1" type="ORF">GCM10009020_19220</name>
</gene>
<proteinExistence type="predicted"/>
<dbReference type="SUPFAM" id="SSF81301">
    <property type="entry name" value="Nucleotidyltransferase"/>
    <property type="match status" value="1"/>
</dbReference>
<dbReference type="EMBL" id="BAAADV010000003">
    <property type="protein sequence ID" value="GAA0672626.1"/>
    <property type="molecule type" value="Genomic_DNA"/>
</dbReference>
<keyword evidence="2" id="KW-1185">Reference proteome</keyword>